<proteinExistence type="predicted"/>
<feature type="compositionally biased region" description="Basic and acidic residues" evidence="1">
    <location>
        <begin position="603"/>
        <end position="616"/>
    </location>
</feature>
<feature type="compositionally biased region" description="Polar residues" evidence="1">
    <location>
        <begin position="424"/>
        <end position="466"/>
    </location>
</feature>
<feature type="compositionally biased region" description="Polar residues" evidence="1">
    <location>
        <begin position="836"/>
        <end position="845"/>
    </location>
</feature>
<gene>
    <name evidence="2" type="ORF">HO173_002418</name>
</gene>
<comment type="caution">
    <text evidence="2">The sequence shown here is derived from an EMBL/GenBank/DDBJ whole genome shotgun (WGS) entry which is preliminary data.</text>
</comment>
<organism evidence="2 3">
    <name type="scientific">Letharia columbiana</name>
    <dbReference type="NCBI Taxonomy" id="112416"/>
    <lineage>
        <taxon>Eukaryota</taxon>
        <taxon>Fungi</taxon>
        <taxon>Dikarya</taxon>
        <taxon>Ascomycota</taxon>
        <taxon>Pezizomycotina</taxon>
        <taxon>Lecanoromycetes</taxon>
        <taxon>OSLEUM clade</taxon>
        <taxon>Lecanoromycetidae</taxon>
        <taxon>Lecanorales</taxon>
        <taxon>Lecanorineae</taxon>
        <taxon>Parmeliaceae</taxon>
        <taxon>Letharia</taxon>
    </lineage>
</organism>
<feature type="region of interest" description="Disordered" evidence="1">
    <location>
        <begin position="318"/>
        <end position="466"/>
    </location>
</feature>
<reference evidence="2 3" key="1">
    <citation type="journal article" date="2020" name="Genomics">
        <title>Complete, high-quality genomes from long-read metagenomic sequencing of two wolf lichen thalli reveals enigmatic genome architecture.</title>
        <authorList>
            <person name="McKenzie S.K."/>
            <person name="Walston R.F."/>
            <person name="Allen J.L."/>
        </authorList>
    </citation>
    <scope>NUCLEOTIDE SEQUENCE [LARGE SCALE GENOMIC DNA]</scope>
    <source>
        <strain evidence="2">WasteWater2</strain>
    </source>
</reference>
<feature type="region of interest" description="Disordered" evidence="1">
    <location>
        <begin position="267"/>
        <end position="304"/>
    </location>
</feature>
<feature type="compositionally biased region" description="Low complexity" evidence="1">
    <location>
        <begin position="875"/>
        <end position="889"/>
    </location>
</feature>
<dbReference type="Proteomes" id="UP000578531">
    <property type="component" value="Unassembled WGS sequence"/>
</dbReference>
<feature type="region of interest" description="Disordered" evidence="1">
    <location>
        <begin position="834"/>
        <end position="907"/>
    </location>
</feature>
<feature type="compositionally biased region" description="Low complexity" evidence="1">
    <location>
        <begin position="545"/>
        <end position="558"/>
    </location>
</feature>
<keyword evidence="3" id="KW-1185">Reference proteome</keyword>
<feature type="compositionally biased region" description="Polar residues" evidence="1">
    <location>
        <begin position="293"/>
        <end position="304"/>
    </location>
</feature>
<evidence type="ECO:0000313" key="3">
    <source>
        <dbReference type="Proteomes" id="UP000578531"/>
    </source>
</evidence>
<feature type="compositionally biased region" description="Low complexity" evidence="1">
    <location>
        <begin position="502"/>
        <end position="511"/>
    </location>
</feature>
<dbReference type="GeneID" id="59284091"/>
<sequence>MCGTTPDSVCETPCLPMLGLPRTMNGTTPISAREAPCALRHLIRDGVDRRILDSLSEYGCLRNFLEWVEIDRSPNPDIEEDELRMCPLIWCRKTFDSRELAARHVPDCPRLSTAWYWCPFHKRPERFLKCNKLCENDPKVRFRNKDNKLAERFLNWVCRRRSEKRSAELKEQRALDGGMRQGWKEELGTGLDNQRFESPGSALNSSRANDCPMLTGWSDEKARYPGVRVAEIRDPNVCLPELASRQSVVGPIHEMCDPFSALSHEMYDPSSPPKISLASSKRKDSPELLHPINSESGRPSLWQKTHGTPAIDIRLSTAKRSSNGWPDTHETGSTISSVDQEASEAYDLCRIPSPGPRHTSMANPDPYTQSDSKRCTIFVSTDISRESSDSSGASLESPRVETIISSSPRHKPVDRIRPLPTPPQRKSSNLNGPLPSVPNSPLTTSSSERFSVVSRNPRLSSGTSVSYTDSEFVGCAPTDASTDTFWTAHDSIWESQRRHEPSLTSSSSTDSKVMRDEILAGDASSVNRTRPNEPRNPYTFWNTVSPSTLAPTATPPASNDVSPSSQKFGLSSPWSYNFSPTSPTVNFVSSPSGVACSSTFTREGPDPGRVEHHKDATSGGISLDSSPSGSTTKDLEHTRSARNSSEPGLPIQRPVSHPAVSTASRAPWPKDILAQQHSHSFYRPFQIKEFDPSSVCVQPSLMRMESTDLAGPIHWSGVDDLLESMIKSNMTHAEASKSWTTAFLPSVSSSAPPARDIDMESSFMSGSMETVRPEIPVPLFTSIDTMAANYGLCKLPSPTCDGDPHYPFNSSFCSERQPSVALWSRRHMDVPPLPLSRSNIFSSGSRGEEAILNPRRSRPTPEMVPQSQSREGQRSNGEAAGSESEVASAHQRRPHLSNALDSPSSTKSLPHCFDHGSLLVTHSAPKQVQVQTLQALVGAVNKDWMQRLELDSELWFRCAALPPCDLFEKGIGTLREYFRGRLGQTFDDVFAFIHLAFAAAFLLHYQQDFYGLDTFYYDALQWQHALSDKDDKILFLKVMNRWSWLPKIQPTLLFNSSRHASVGSSISRESLNCSNQADMLDVLRNSEVFKGCISFLDGKPTLIPFKI</sequence>
<feature type="region of interest" description="Disordered" evidence="1">
    <location>
        <begin position="594"/>
        <end position="663"/>
    </location>
</feature>
<accession>A0A8H6L8N9</accession>
<name>A0A8H6L8N9_9LECA</name>
<protein>
    <submittedName>
        <fullName evidence="2">Uncharacterized protein</fullName>
    </submittedName>
</protein>
<dbReference type="EMBL" id="JACCJC010000005">
    <property type="protein sequence ID" value="KAF6239871.1"/>
    <property type="molecule type" value="Genomic_DNA"/>
</dbReference>
<feature type="compositionally biased region" description="Polar residues" evidence="1">
    <location>
        <begin position="360"/>
        <end position="370"/>
    </location>
</feature>
<dbReference type="OrthoDB" id="5366163at2759"/>
<dbReference type="RefSeq" id="XP_037169146.1">
    <property type="nucleotide sequence ID" value="XM_037304351.1"/>
</dbReference>
<feature type="compositionally biased region" description="Polar residues" evidence="1">
    <location>
        <begin position="619"/>
        <end position="632"/>
    </location>
</feature>
<evidence type="ECO:0000313" key="2">
    <source>
        <dbReference type="EMBL" id="KAF6239871.1"/>
    </source>
</evidence>
<feature type="region of interest" description="Disordered" evidence="1">
    <location>
        <begin position="543"/>
        <end position="566"/>
    </location>
</feature>
<feature type="compositionally biased region" description="Polar residues" evidence="1">
    <location>
        <begin position="318"/>
        <end position="340"/>
    </location>
</feature>
<evidence type="ECO:0000256" key="1">
    <source>
        <dbReference type="SAM" id="MobiDB-lite"/>
    </source>
</evidence>
<dbReference type="AlphaFoldDB" id="A0A8H6L8N9"/>
<feature type="region of interest" description="Disordered" evidence="1">
    <location>
        <begin position="494"/>
        <end position="513"/>
    </location>
</feature>